<dbReference type="InterPro" id="IPR023614">
    <property type="entry name" value="Porin_dom_sf"/>
</dbReference>
<gene>
    <name evidence="2" type="ORF">SAMN05421881_100437</name>
</gene>
<dbReference type="SUPFAM" id="SSF56935">
    <property type="entry name" value="Porins"/>
    <property type="match status" value="1"/>
</dbReference>
<evidence type="ECO:0000313" key="2">
    <source>
        <dbReference type="EMBL" id="SDX60743.1"/>
    </source>
</evidence>
<evidence type="ECO:0000313" key="3">
    <source>
        <dbReference type="Proteomes" id="UP000198640"/>
    </source>
</evidence>
<dbReference type="RefSeq" id="WP_245725041.1">
    <property type="nucleotide sequence ID" value="NZ_FNOY01000004.1"/>
</dbReference>
<dbReference type="STRING" id="44576.SAMN05421881_100437"/>
<keyword evidence="1" id="KW-0732">Signal</keyword>
<dbReference type="Proteomes" id="UP000198640">
    <property type="component" value="Unassembled WGS sequence"/>
</dbReference>
<reference evidence="2 3" key="1">
    <citation type="submission" date="2016-10" db="EMBL/GenBank/DDBJ databases">
        <authorList>
            <person name="de Groot N.N."/>
        </authorList>
    </citation>
    <scope>NUCLEOTIDE SEQUENCE [LARGE SCALE GENOMIC DNA]</scope>
    <source>
        <strain evidence="2 3">Nm1</strain>
    </source>
</reference>
<accession>A0A1H3D2P7</accession>
<dbReference type="Gene3D" id="2.40.160.10">
    <property type="entry name" value="Porin"/>
    <property type="match status" value="1"/>
</dbReference>
<evidence type="ECO:0008006" key="4">
    <source>
        <dbReference type="Google" id="ProtNLM"/>
    </source>
</evidence>
<evidence type="ECO:0000256" key="1">
    <source>
        <dbReference type="SAM" id="SignalP"/>
    </source>
</evidence>
<dbReference type="EMBL" id="FNOY01000004">
    <property type="protein sequence ID" value="SDX60743.1"/>
    <property type="molecule type" value="Genomic_DNA"/>
</dbReference>
<name>A0A1H3D2P7_9PROT</name>
<dbReference type="AlphaFoldDB" id="A0A1H3D2P7"/>
<keyword evidence="3" id="KW-1185">Reference proteome</keyword>
<feature type="signal peptide" evidence="1">
    <location>
        <begin position="1"/>
        <end position="37"/>
    </location>
</feature>
<proteinExistence type="predicted"/>
<feature type="chain" id="PRO_5011501807" description="Phosphate-selective porin O and P" evidence="1">
    <location>
        <begin position="38"/>
        <end position="417"/>
    </location>
</feature>
<protein>
    <recommendedName>
        <fullName evidence="4">Phosphate-selective porin O and P</fullName>
    </recommendedName>
</protein>
<sequence length="417" mass="47257">MIASKLSMSTNNYKTSVTAVLGCTALVCALSSPKSHADEHPDSDHLNQLRVHGFLSQGYVKTNKNNFFGKSTGDGSFDFREIGLTASLRPLSKLQLSGQLLHRSAGEGSRGGIRIDFGFLDYNFINTPDTEFGMRLGRMKNPLGFYNDTRDVPFTRPSILLPQSIYFDRTRNLALASDGAQLYGESRADWGNITAQFGTVFPQVDDRDTEVAILHRRRPGDLETKLSYIGRIAYEQVDGRFRLAVSGAQVNAGYDPAIDDELASGSFKFTPLILSAQYNAEKWSITSEYALRMFRWKNFDHPLIDQKLTGESIYVQGIYRFFPNWEAVLRYDLLFTDRKDRDGQKFHMQTNRQLPAHSRFAKDLTFGLRWNATPAIMLSAEYHRINGTAWLSPLDNPDQSITGRNWNLFAFQASYRF</sequence>
<organism evidence="2 3">
    <name type="scientific">Nitrosomonas halophila</name>
    <dbReference type="NCBI Taxonomy" id="44576"/>
    <lineage>
        <taxon>Bacteria</taxon>
        <taxon>Pseudomonadati</taxon>
        <taxon>Pseudomonadota</taxon>
        <taxon>Betaproteobacteria</taxon>
        <taxon>Nitrosomonadales</taxon>
        <taxon>Nitrosomonadaceae</taxon>
        <taxon>Nitrosomonas</taxon>
    </lineage>
</organism>